<dbReference type="InterPro" id="IPR011060">
    <property type="entry name" value="RibuloseP-bd_barrel"/>
</dbReference>
<dbReference type="PANTHER" id="PTHR43406">
    <property type="entry name" value="TRYPTOPHAN SYNTHASE, ALPHA CHAIN"/>
    <property type="match status" value="1"/>
</dbReference>
<evidence type="ECO:0000256" key="6">
    <source>
        <dbReference type="ARBA" id="ARBA00023239"/>
    </source>
</evidence>
<evidence type="ECO:0000313" key="11">
    <source>
        <dbReference type="Proteomes" id="UP001596288"/>
    </source>
</evidence>
<organism evidence="10 11">
    <name type="scientific">Companilactobacillus huachuanensis</name>
    <dbReference type="NCBI Taxonomy" id="2559914"/>
    <lineage>
        <taxon>Bacteria</taxon>
        <taxon>Bacillati</taxon>
        <taxon>Bacillota</taxon>
        <taxon>Bacilli</taxon>
        <taxon>Lactobacillales</taxon>
        <taxon>Lactobacillaceae</taxon>
        <taxon>Companilactobacillus</taxon>
    </lineage>
</organism>
<comment type="caution">
    <text evidence="10">The sequence shown here is derived from an EMBL/GenBank/DDBJ whole genome shotgun (WGS) entry which is preliminary data.</text>
</comment>
<comment type="pathway">
    <text evidence="1 8">Amino-acid biosynthesis; L-tryptophan biosynthesis; L-tryptophan from chorismate: step 5/5.</text>
</comment>
<comment type="catalytic activity">
    <reaction evidence="7 8">
        <text>(1S,2R)-1-C-(indol-3-yl)glycerol 3-phosphate + L-serine = D-glyceraldehyde 3-phosphate + L-tryptophan + H2O</text>
        <dbReference type="Rhea" id="RHEA:10532"/>
        <dbReference type="ChEBI" id="CHEBI:15377"/>
        <dbReference type="ChEBI" id="CHEBI:33384"/>
        <dbReference type="ChEBI" id="CHEBI:57912"/>
        <dbReference type="ChEBI" id="CHEBI:58866"/>
        <dbReference type="ChEBI" id="CHEBI:59776"/>
        <dbReference type="EC" id="4.2.1.20"/>
    </reaction>
</comment>
<dbReference type="InterPro" id="IPR013785">
    <property type="entry name" value="Aldolase_TIM"/>
</dbReference>
<evidence type="ECO:0000256" key="5">
    <source>
        <dbReference type="ARBA" id="ARBA00023141"/>
    </source>
</evidence>
<dbReference type="InterPro" id="IPR018204">
    <property type="entry name" value="Trp_synthase_alpha_AS"/>
</dbReference>
<comment type="function">
    <text evidence="8">The alpha subunit is responsible for the aldol cleavage of indoleglycerol phosphate to indole and glyceraldehyde 3-phosphate.</text>
</comment>
<evidence type="ECO:0000256" key="8">
    <source>
        <dbReference type="HAMAP-Rule" id="MF_00131"/>
    </source>
</evidence>
<name>A0ABW1RJL6_9LACO</name>
<dbReference type="HAMAP" id="MF_00131">
    <property type="entry name" value="Trp_synth_alpha"/>
    <property type="match status" value="1"/>
</dbReference>
<sequence>MTNLKEIFADKKVFIPFVVADDPDIETTVQSILTLAENGADIIELGVPFSDPVADGPVIQKADLRAFAAGVNRNIVFEIVEKVRQTSDVPIIFDTYLNIPFKYGYDKFCQKCQELNVAGLIIPDAPIEEQAELKPFADKYGIDLVPTVAPTSAGRTEKLAQAATGFIYVISIFGAAGVSDELATQQLQVTVQQIRAVSDVPIVTATEQVEKVAGLVDGILSENAVVKIIADGGDVQKNLKEYVLNINNTMRINAL</sequence>
<dbReference type="InterPro" id="IPR002028">
    <property type="entry name" value="Trp_synthase_suA"/>
</dbReference>
<accession>A0ABW1RJL6</accession>
<evidence type="ECO:0000256" key="2">
    <source>
        <dbReference type="ARBA" id="ARBA00011270"/>
    </source>
</evidence>
<dbReference type="RefSeq" id="WP_137611089.1">
    <property type="nucleotide sequence ID" value="NZ_BJDF01000006.1"/>
</dbReference>
<comment type="similarity">
    <text evidence="8 9">Belongs to the TrpA family.</text>
</comment>
<dbReference type="PROSITE" id="PS00167">
    <property type="entry name" value="TRP_SYNTHASE_ALPHA"/>
    <property type="match status" value="1"/>
</dbReference>
<feature type="active site" description="Proton acceptor" evidence="8">
    <location>
        <position position="44"/>
    </location>
</feature>
<evidence type="ECO:0000256" key="1">
    <source>
        <dbReference type="ARBA" id="ARBA00004733"/>
    </source>
</evidence>
<dbReference type="PANTHER" id="PTHR43406:SF1">
    <property type="entry name" value="TRYPTOPHAN SYNTHASE ALPHA CHAIN, CHLOROPLASTIC"/>
    <property type="match status" value="1"/>
</dbReference>
<dbReference type="SUPFAM" id="SSF51366">
    <property type="entry name" value="Ribulose-phoshate binding barrel"/>
    <property type="match status" value="1"/>
</dbReference>
<dbReference type="NCBIfam" id="TIGR00262">
    <property type="entry name" value="trpA"/>
    <property type="match status" value="1"/>
</dbReference>
<dbReference type="Proteomes" id="UP001596288">
    <property type="component" value="Unassembled WGS sequence"/>
</dbReference>
<dbReference type="CDD" id="cd04724">
    <property type="entry name" value="Tryptophan_synthase_alpha"/>
    <property type="match status" value="1"/>
</dbReference>
<keyword evidence="4 8" id="KW-0822">Tryptophan biosynthesis</keyword>
<dbReference type="EMBL" id="JBHSSF010000007">
    <property type="protein sequence ID" value="MFC6175595.1"/>
    <property type="molecule type" value="Genomic_DNA"/>
</dbReference>
<evidence type="ECO:0000256" key="4">
    <source>
        <dbReference type="ARBA" id="ARBA00022822"/>
    </source>
</evidence>
<keyword evidence="3 8" id="KW-0028">Amino-acid biosynthesis</keyword>
<keyword evidence="5 8" id="KW-0057">Aromatic amino acid biosynthesis</keyword>
<gene>
    <name evidence="8 10" type="primary">trpA</name>
    <name evidence="10" type="ORF">ACFQAV_02035</name>
</gene>
<comment type="subunit">
    <text evidence="2 8">Tetramer of two alpha and two beta chains.</text>
</comment>
<reference evidence="11" key="1">
    <citation type="journal article" date="2019" name="Int. J. Syst. Evol. Microbiol.">
        <title>The Global Catalogue of Microorganisms (GCM) 10K type strain sequencing project: providing services to taxonomists for standard genome sequencing and annotation.</title>
        <authorList>
            <consortium name="The Broad Institute Genomics Platform"/>
            <consortium name="The Broad Institute Genome Sequencing Center for Infectious Disease"/>
            <person name="Wu L."/>
            <person name="Ma J."/>
        </authorList>
    </citation>
    <scope>NUCLEOTIDE SEQUENCE [LARGE SCALE GENOMIC DNA]</scope>
    <source>
        <strain evidence="11">CCM 8927</strain>
    </source>
</reference>
<evidence type="ECO:0000256" key="3">
    <source>
        <dbReference type="ARBA" id="ARBA00022605"/>
    </source>
</evidence>
<keyword evidence="11" id="KW-1185">Reference proteome</keyword>
<evidence type="ECO:0000256" key="9">
    <source>
        <dbReference type="RuleBase" id="RU003662"/>
    </source>
</evidence>
<keyword evidence="6 8" id="KW-0456">Lyase</keyword>
<evidence type="ECO:0000256" key="7">
    <source>
        <dbReference type="ARBA" id="ARBA00049047"/>
    </source>
</evidence>
<dbReference type="GO" id="GO:0004834">
    <property type="term" value="F:tryptophan synthase activity"/>
    <property type="evidence" value="ECO:0007669"/>
    <property type="project" value="UniProtKB-EC"/>
</dbReference>
<feature type="active site" description="Proton acceptor" evidence="8">
    <location>
        <position position="55"/>
    </location>
</feature>
<dbReference type="EC" id="4.2.1.20" evidence="8"/>
<proteinExistence type="inferred from homology"/>
<dbReference type="Pfam" id="PF00290">
    <property type="entry name" value="Trp_syntA"/>
    <property type="match status" value="1"/>
</dbReference>
<dbReference type="Gene3D" id="3.20.20.70">
    <property type="entry name" value="Aldolase class I"/>
    <property type="match status" value="1"/>
</dbReference>
<evidence type="ECO:0000313" key="10">
    <source>
        <dbReference type="EMBL" id="MFC6175595.1"/>
    </source>
</evidence>
<protein>
    <recommendedName>
        <fullName evidence="8">Tryptophan synthase alpha chain</fullName>
        <ecNumber evidence="8">4.2.1.20</ecNumber>
    </recommendedName>
</protein>